<dbReference type="AlphaFoldDB" id="A0A1N6UBB0"/>
<dbReference type="GO" id="GO:0003677">
    <property type="term" value="F:DNA binding"/>
    <property type="evidence" value="ECO:0007669"/>
    <property type="project" value="UniProtKB-KW"/>
</dbReference>
<feature type="region of interest" description="Disordered" evidence="1">
    <location>
        <begin position="156"/>
        <end position="190"/>
    </location>
</feature>
<dbReference type="InterPro" id="IPR036388">
    <property type="entry name" value="WH-like_DNA-bd_sf"/>
</dbReference>
<dbReference type="GO" id="GO:0003700">
    <property type="term" value="F:DNA-binding transcription factor activity"/>
    <property type="evidence" value="ECO:0007669"/>
    <property type="project" value="InterPro"/>
</dbReference>
<gene>
    <name evidence="3" type="ORF">SAMN05518682_3076</name>
</gene>
<dbReference type="InterPro" id="IPR036390">
    <property type="entry name" value="WH_DNA-bd_sf"/>
</dbReference>
<dbReference type="SMART" id="SM00347">
    <property type="entry name" value="HTH_MARR"/>
    <property type="match status" value="1"/>
</dbReference>
<protein>
    <submittedName>
        <fullName evidence="3">DNA-binding transcriptional regulator, MarR family</fullName>
    </submittedName>
</protein>
<accession>A0A1N6UBB0</accession>
<dbReference type="EMBL" id="FTMI01000006">
    <property type="protein sequence ID" value="SIQ62902.1"/>
    <property type="molecule type" value="Genomic_DNA"/>
</dbReference>
<dbReference type="InterPro" id="IPR039422">
    <property type="entry name" value="MarR/SlyA-like"/>
</dbReference>
<dbReference type="PROSITE" id="PS50995">
    <property type="entry name" value="HTH_MARR_2"/>
    <property type="match status" value="1"/>
</dbReference>
<reference evidence="4" key="1">
    <citation type="submission" date="2017-01" db="EMBL/GenBank/DDBJ databases">
        <authorList>
            <person name="Varghese N."/>
            <person name="Submissions S."/>
        </authorList>
    </citation>
    <scope>NUCLEOTIDE SEQUENCE [LARGE SCALE GENOMIC DNA]</scope>
    <source>
        <strain evidence="4">3bp</strain>
    </source>
</reference>
<evidence type="ECO:0000259" key="2">
    <source>
        <dbReference type="PROSITE" id="PS50995"/>
    </source>
</evidence>
<dbReference type="GO" id="GO:0006950">
    <property type="term" value="P:response to stress"/>
    <property type="evidence" value="ECO:0007669"/>
    <property type="project" value="TreeGrafter"/>
</dbReference>
<organism evidence="3 4">
    <name type="scientific">Cellulosimicrobium aquatile</name>
    <dbReference type="NCBI Taxonomy" id="1612203"/>
    <lineage>
        <taxon>Bacteria</taxon>
        <taxon>Bacillati</taxon>
        <taxon>Actinomycetota</taxon>
        <taxon>Actinomycetes</taxon>
        <taxon>Micrococcales</taxon>
        <taxon>Promicromonosporaceae</taxon>
        <taxon>Cellulosimicrobium</taxon>
    </lineage>
</organism>
<dbReference type="PANTHER" id="PTHR33164">
    <property type="entry name" value="TRANSCRIPTIONAL REGULATOR, MARR FAMILY"/>
    <property type="match status" value="1"/>
</dbReference>
<proteinExistence type="predicted"/>
<evidence type="ECO:0000313" key="4">
    <source>
        <dbReference type="Proteomes" id="UP000186235"/>
    </source>
</evidence>
<dbReference type="Pfam" id="PF12802">
    <property type="entry name" value="MarR_2"/>
    <property type="match status" value="1"/>
</dbReference>
<sequence>MVPAPTDRVGAVTHPADDERATLARRLEDAQRRLADLLLAQRLEPLLRTTLTVPQLRALAVLQLDGETSSHRLADVLGISPATLSGIVDRLEAAGMASRRPDPQDGRVRLVAATPRGAAAVRRLVAQEDEPLTDLLDRLDVADLRALTAGIEALTRAAESAAADPEPDPATSTSGTSGDGSADAGTDPED</sequence>
<dbReference type="InterPro" id="IPR000835">
    <property type="entry name" value="HTH_MarR-typ"/>
</dbReference>
<keyword evidence="3" id="KW-0238">DNA-binding</keyword>
<dbReference type="PANTHER" id="PTHR33164:SF57">
    <property type="entry name" value="MARR-FAMILY TRANSCRIPTIONAL REGULATOR"/>
    <property type="match status" value="1"/>
</dbReference>
<feature type="domain" description="HTH marR-type" evidence="2">
    <location>
        <begin position="20"/>
        <end position="156"/>
    </location>
</feature>
<name>A0A1N6UBB0_9MICO</name>
<evidence type="ECO:0000256" key="1">
    <source>
        <dbReference type="SAM" id="MobiDB-lite"/>
    </source>
</evidence>
<dbReference type="Proteomes" id="UP000186235">
    <property type="component" value="Unassembled WGS sequence"/>
</dbReference>
<dbReference type="SUPFAM" id="SSF46785">
    <property type="entry name" value="Winged helix' DNA-binding domain"/>
    <property type="match status" value="1"/>
</dbReference>
<keyword evidence="4" id="KW-1185">Reference proteome</keyword>
<evidence type="ECO:0000313" key="3">
    <source>
        <dbReference type="EMBL" id="SIQ62902.1"/>
    </source>
</evidence>
<dbReference type="Gene3D" id="1.10.10.10">
    <property type="entry name" value="Winged helix-like DNA-binding domain superfamily/Winged helix DNA-binding domain"/>
    <property type="match status" value="1"/>
</dbReference>